<name>A0A1H6J5R3_9GAMM</name>
<protein>
    <submittedName>
        <fullName evidence="1">Uncharacterized protein</fullName>
    </submittedName>
</protein>
<accession>A0A1H6J5R3</accession>
<sequence>MSVRDEFNDKNIRVRNDNLLLLKAYRGLKLFILTCLIRGLNLKIIFIID</sequence>
<evidence type="ECO:0000313" key="1">
    <source>
        <dbReference type="EMBL" id="SEH57429.1"/>
    </source>
</evidence>
<dbReference type="Proteomes" id="UP000198559">
    <property type="component" value="Unassembled WGS sequence"/>
</dbReference>
<gene>
    <name evidence="1" type="ORF">BAZSYMB_SCAFFOLD00004_25</name>
</gene>
<reference evidence="2" key="1">
    <citation type="submission" date="2016-06" db="EMBL/GenBank/DDBJ databases">
        <authorList>
            <person name="Petersen J."/>
            <person name="Sayavedra L."/>
        </authorList>
    </citation>
    <scope>NUCLEOTIDE SEQUENCE [LARGE SCALE GENOMIC DNA]</scope>
    <source>
        <strain evidence="2">BazSymB</strain>
    </source>
</reference>
<dbReference type="STRING" id="235205.BAZSYMB_SCAFFOLD00004_25"/>
<dbReference type="EMBL" id="CVUD02000032">
    <property type="protein sequence ID" value="SEH57429.1"/>
    <property type="molecule type" value="Genomic_DNA"/>
</dbReference>
<organism evidence="1 2">
    <name type="scientific">Bathymodiolus azoricus thioautotrophic gill symbiont</name>
    <dbReference type="NCBI Taxonomy" id="235205"/>
    <lineage>
        <taxon>Bacteria</taxon>
        <taxon>Pseudomonadati</taxon>
        <taxon>Pseudomonadota</taxon>
        <taxon>Gammaproteobacteria</taxon>
        <taxon>sulfur-oxidizing symbionts</taxon>
    </lineage>
</organism>
<proteinExistence type="predicted"/>
<dbReference type="AlphaFoldDB" id="A0A1H6J5R3"/>
<evidence type="ECO:0000313" key="2">
    <source>
        <dbReference type="Proteomes" id="UP000198559"/>
    </source>
</evidence>